<dbReference type="InterPro" id="IPR008528">
    <property type="entry name" value="unc-13_homologue"/>
</dbReference>
<dbReference type="PANTHER" id="PTHR31280">
    <property type="entry name" value="PROTEIN UNC-13 HOMOLOG"/>
    <property type="match status" value="1"/>
</dbReference>
<dbReference type="AlphaFoldDB" id="I1PNZ1"/>
<dbReference type="PANTHER" id="PTHR31280:SF3">
    <property type="entry name" value="DNA TOPOISOMERASE 4 SUBUNIT B (DUF810)"/>
    <property type="match status" value="1"/>
</dbReference>
<evidence type="ECO:0000313" key="1">
    <source>
        <dbReference type="EnsemblPlants" id="ORGLA04G0191000.1"/>
    </source>
</evidence>
<dbReference type="HOGENOM" id="CLU_101167_0_0_1"/>
<name>I1PNZ1_ORYGL</name>
<reference evidence="1" key="1">
    <citation type="submission" date="2015-06" db="UniProtKB">
        <authorList>
            <consortium name="EnsemblPlants"/>
        </authorList>
    </citation>
    <scope>IDENTIFICATION</scope>
</reference>
<organism evidence="1 2">
    <name type="scientific">Oryza glaberrima</name>
    <name type="common">African rice</name>
    <dbReference type="NCBI Taxonomy" id="4538"/>
    <lineage>
        <taxon>Eukaryota</taxon>
        <taxon>Viridiplantae</taxon>
        <taxon>Streptophyta</taxon>
        <taxon>Embryophyta</taxon>
        <taxon>Tracheophyta</taxon>
        <taxon>Spermatophyta</taxon>
        <taxon>Magnoliopsida</taxon>
        <taxon>Liliopsida</taxon>
        <taxon>Poales</taxon>
        <taxon>Poaceae</taxon>
        <taxon>BOP clade</taxon>
        <taxon>Oryzoideae</taxon>
        <taxon>Oryzeae</taxon>
        <taxon>Oryzinae</taxon>
        <taxon>Oryza</taxon>
    </lineage>
</organism>
<dbReference type="Proteomes" id="UP000007306">
    <property type="component" value="Chromosome 4"/>
</dbReference>
<dbReference type="EnsemblPlants" id="ORGLA04G0191000.1">
    <property type="protein sequence ID" value="ORGLA04G0191000.1"/>
    <property type="gene ID" value="ORGLA04G0191000"/>
</dbReference>
<dbReference type="STRING" id="4538.I1PNZ1"/>
<accession>I1PNZ1</accession>
<protein>
    <submittedName>
        <fullName evidence="1">Uncharacterized protein</fullName>
    </submittedName>
</protein>
<dbReference type="eggNOG" id="ENOG502RMXK">
    <property type="taxonomic scope" value="Eukaryota"/>
</dbReference>
<evidence type="ECO:0000313" key="2">
    <source>
        <dbReference type="Proteomes" id="UP000007306"/>
    </source>
</evidence>
<dbReference type="Gramene" id="ORGLA04G0191000.1">
    <property type="protein sequence ID" value="ORGLA04G0191000.1"/>
    <property type="gene ID" value="ORGLA04G0191000"/>
</dbReference>
<keyword evidence="2" id="KW-1185">Reference proteome</keyword>
<reference evidence="1 2" key="2">
    <citation type="submission" date="2018-04" db="EMBL/GenBank/DDBJ databases">
        <title>OglaRS2 (Oryza glaberrima Reference Sequence Version 2).</title>
        <authorList>
            <person name="Zhang J."/>
            <person name="Kudrna D."/>
            <person name="Lee S."/>
            <person name="Talag J."/>
            <person name="Rajasekar S."/>
            <person name="Wing R.A."/>
        </authorList>
    </citation>
    <scope>NUCLEOTIDE SEQUENCE [LARGE SCALE GENOMIC DNA]</scope>
    <source>
        <strain evidence="1 2">cv. IRGC 96717</strain>
    </source>
</reference>
<sequence>MALSLVDSAILKINKWCFRQLENYHSYFNKVGHLHCLDHSFFSAVDNSIFEGMLNLVVISETSRTDDDDDDEKAMLIGTPLDATQESKLIHILVVRSIQAAYKHALISSDCQSKAEFKHPLIILANELKLVAEKECTIFSPTLCKRYPEAGRVALVLLHLLYGQQLELFLERMDNSESLKEILAATNNFELCVAKKLYLMNEGAVGSLLSKYLKPYMVRHDLYLIFLVVFFYHKDIIHCW</sequence>
<proteinExistence type="predicted"/>